<proteinExistence type="predicted"/>
<dbReference type="STRING" id="272630.MexAM1_META1p0248"/>
<dbReference type="AlphaFoldDB" id="C5API2"/>
<protein>
    <submittedName>
        <fullName evidence="1">Uncharacterized protein</fullName>
    </submittedName>
</protein>
<name>C5API2_METEA</name>
<organism evidence="1 2">
    <name type="scientific">Methylorubrum extorquens (strain ATCC 14718 / DSM 1338 / JCM 2805 / NCIMB 9133 / AM1)</name>
    <name type="common">Methylobacterium extorquens</name>
    <dbReference type="NCBI Taxonomy" id="272630"/>
    <lineage>
        <taxon>Bacteria</taxon>
        <taxon>Pseudomonadati</taxon>
        <taxon>Pseudomonadota</taxon>
        <taxon>Alphaproteobacteria</taxon>
        <taxon>Hyphomicrobiales</taxon>
        <taxon>Methylobacteriaceae</taxon>
        <taxon>Methylorubrum</taxon>
    </lineage>
</organism>
<dbReference type="EMBL" id="CP001510">
    <property type="protein sequence ID" value="ACS38208.1"/>
    <property type="molecule type" value="Genomic_DNA"/>
</dbReference>
<evidence type="ECO:0000313" key="2">
    <source>
        <dbReference type="Proteomes" id="UP000009081"/>
    </source>
</evidence>
<dbReference type="HOGENOM" id="CLU_2826149_0_0_5"/>
<keyword evidence="2" id="KW-1185">Reference proteome</keyword>
<dbReference type="Gene3D" id="3.90.1150.10">
    <property type="entry name" value="Aspartate Aminotransferase, domain 1"/>
    <property type="match status" value="1"/>
</dbReference>
<sequence length="66" mass="7337">MLPHSDVLEASLQKLREDGRYRVFIALERNVGTFPIVVWRHRTAAAGRSLSGAATMTLGWDTAPRS</sequence>
<dbReference type="InterPro" id="IPR015422">
    <property type="entry name" value="PyrdxlP-dep_Trfase_small"/>
</dbReference>
<dbReference type="KEGG" id="mea:Mex_1p0248"/>
<reference evidence="1 2" key="1">
    <citation type="journal article" date="2009" name="PLoS ONE">
        <title>Methylobacterium genome sequences: a reference blueprint to investigate microbial metabolism of C1 compounds from natural and industrial sources.</title>
        <authorList>
            <person name="Vuilleumier S."/>
            <person name="Chistoserdova L."/>
            <person name="Lee M.-C."/>
            <person name="Bringel F."/>
            <person name="Lajus A."/>
            <person name="Zhou Y."/>
            <person name="Gourion B."/>
            <person name="Barbe V."/>
            <person name="Chang J."/>
            <person name="Cruveiller S."/>
            <person name="Dossat C."/>
            <person name="Gillett W."/>
            <person name="Gruffaz C."/>
            <person name="Haugen E."/>
            <person name="Hourcade E."/>
            <person name="Levy R."/>
            <person name="Mangenot S."/>
            <person name="Muller E."/>
            <person name="Nadalig T."/>
            <person name="Pagni M."/>
            <person name="Penny C."/>
            <person name="Peyraud R."/>
            <person name="Robinson D.G."/>
            <person name="Roche D."/>
            <person name="Rouy Z."/>
            <person name="Saenampechek C."/>
            <person name="Salvignol G."/>
            <person name="Vallenet D."/>
            <person name="Wu Z."/>
            <person name="Marx C.J."/>
            <person name="Vorholt J.A."/>
            <person name="Olson M.V."/>
            <person name="Kaul R."/>
            <person name="Weissenbach J."/>
            <person name="Medigue C."/>
            <person name="Lidstrom M.E."/>
        </authorList>
    </citation>
    <scope>NUCLEOTIDE SEQUENCE [LARGE SCALE GENOMIC DNA]</scope>
    <source>
        <strain evidence="2">ATCC 14718 / DSM 1338 / JCM 2805 / NCIMB 9133 / AM1</strain>
    </source>
</reference>
<dbReference type="Proteomes" id="UP000009081">
    <property type="component" value="Chromosome"/>
</dbReference>
<accession>C5API2</accession>
<evidence type="ECO:0000313" key="1">
    <source>
        <dbReference type="EMBL" id="ACS38208.1"/>
    </source>
</evidence>
<gene>
    <name evidence="1" type="ordered locus">MexAM1_META1p0248</name>
</gene>